<evidence type="ECO:0000256" key="1">
    <source>
        <dbReference type="SAM" id="SignalP"/>
    </source>
</evidence>
<keyword evidence="1" id="KW-0732">Signal</keyword>
<gene>
    <name evidence="2" type="ORF">E0H75_04080</name>
</gene>
<feature type="signal peptide" evidence="1">
    <location>
        <begin position="1"/>
        <end position="27"/>
    </location>
</feature>
<dbReference type="Proteomes" id="UP000293342">
    <property type="component" value="Unassembled WGS sequence"/>
</dbReference>
<dbReference type="AlphaFoldDB" id="A0A4R0JZA3"/>
<evidence type="ECO:0000313" key="3">
    <source>
        <dbReference type="Proteomes" id="UP000293342"/>
    </source>
</evidence>
<dbReference type="RefSeq" id="WP_131511661.1">
    <property type="nucleotide sequence ID" value="NZ_SJKD01000001.1"/>
</dbReference>
<comment type="caution">
    <text evidence="2">The sequence shown here is derived from an EMBL/GenBank/DDBJ whole genome shotgun (WGS) entry which is preliminary data.</text>
</comment>
<evidence type="ECO:0000313" key="2">
    <source>
        <dbReference type="EMBL" id="TCC52931.1"/>
    </source>
</evidence>
<dbReference type="OrthoDB" id="5178952at2"/>
<name>A0A4R0JZA3_9ACTN</name>
<sequence length="304" mass="31395">MRRELVWGLAGAALLTGAAAVVVPAQAGVAAAEGTAAACSLMTEAVTAPGDAMESVVTASTPPSKQLTSTVTGVYQPGQVRLATTVVHEPDIPGIEVSGWVVQGDGLYFSAYVTPYDDSGTSVPVLQRLIRIGGGWANFTALEVSQTLGRSTAYGLRGDGTLFRWTASATSWRSTGSATGLGAVKSMALISKTATYDTFLANLRGGSLYTIRIPTTSPMKPIVKPVRARTWQGFEKLIATKCGQNSTLLLGIDKDTSAGYLYAVGHANGTGTVIKGLGKVNGTFPDPVGFRGAPVPEADPLNGD</sequence>
<keyword evidence="3" id="KW-1185">Reference proteome</keyword>
<protein>
    <recommendedName>
        <fullName evidence="4">Secreted protein</fullName>
    </recommendedName>
</protein>
<dbReference type="EMBL" id="SJKD01000001">
    <property type="protein sequence ID" value="TCC52931.1"/>
    <property type="molecule type" value="Genomic_DNA"/>
</dbReference>
<proteinExistence type="predicted"/>
<organism evidence="2 3">
    <name type="scientific">Kribbella capetownensis</name>
    <dbReference type="NCBI Taxonomy" id="1572659"/>
    <lineage>
        <taxon>Bacteria</taxon>
        <taxon>Bacillati</taxon>
        <taxon>Actinomycetota</taxon>
        <taxon>Actinomycetes</taxon>
        <taxon>Propionibacteriales</taxon>
        <taxon>Kribbellaceae</taxon>
        <taxon>Kribbella</taxon>
    </lineage>
</organism>
<evidence type="ECO:0008006" key="4">
    <source>
        <dbReference type="Google" id="ProtNLM"/>
    </source>
</evidence>
<accession>A0A4R0JZA3</accession>
<reference evidence="2 3" key="1">
    <citation type="submission" date="2019-02" db="EMBL/GenBank/DDBJ databases">
        <title>Kribbella capetownensis sp. nov. and Kribbella speibonae sp. nov., isolated from soil.</title>
        <authorList>
            <person name="Curtis S.M."/>
            <person name="Norton I."/>
            <person name="Everest G.J."/>
            <person name="Meyers P.R."/>
        </authorList>
    </citation>
    <scope>NUCLEOTIDE SEQUENCE [LARGE SCALE GENOMIC DNA]</scope>
    <source>
        <strain evidence="2 3">YM53</strain>
    </source>
</reference>
<feature type="chain" id="PRO_5039072043" description="Secreted protein" evidence="1">
    <location>
        <begin position="28"/>
        <end position="304"/>
    </location>
</feature>